<dbReference type="Gene3D" id="3.90.70.10">
    <property type="entry name" value="Cysteine proteinases"/>
    <property type="match status" value="1"/>
</dbReference>
<evidence type="ECO:0000256" key="3">
    <source>
        <dbReference type="SAM" id="SignalP"/>
    </source>
</evidence>
<proteinExistence type="inferred from homology"/>
<organism evidence="5">
    <name type="scientific">Oxyrrhis marina</name>
    <name type="common">Dinoflagellate</name>
    <dbReference type="NCBI Taxonomy" id="2969"/>
    <lineage>
        <taxon>Eukaryota</taxon>
        <taxon>Sar</taxon>
        <taxon>Alveolata</taxon>
        <taxon>Dinophyceae</taxon>
        <taxon>Oxyrrhinales</taxon>
        <taxon>Oxyrrhinaceae</taxon>
        <taxon>Oxyrrhis</taxon>
    </lineage>
</organism>
<dbReference type="InterPro" id="IPR025661">
    <property type="entry name" value="Pept_asp_AS"/>
</dbReference>
<keyword evidence="2" id="KW-0865">Zymogen</keyword>
<accession>A0A7S3UJ47</accession>
<dbReference type="Pfam" id="PF00112">
    <property type="entry name" value="Peptidase_C1"/>
    <property type="match status" value="1"/>
</dbReference>
<evidence type="ECO:0000256" key="2">
    <source>
        <dbReference type="ARBA" id="ARBA00023145"/>
    </source>
</evidence>
<dbReference type="EMBL" id="HBIT01003481">
    <property type="protein sequence ID" value="CAE0615686.1"/>
    <property type="molecule type" value="Transcribed_RNA"/>
</dbReference>
<protein>
    <recommendedName>
        <fullName evidence="4">Peptidase C1A papain C-terminal domain-containing protein</fullName>
    </recommendedName>
</protein>
<dbReference type="SUPFAM" id="SSF54001">
    <property type="entry name" value="Cysteine proteinases"/>
    <property type="match status" value="1"/>
</dbReference>
<dbReference type="InterPro" id="IPR038765">
    <property type="entry name" value="Papain-like_cys_pep_sf"/>
</dbReference>
<feature type="domain" description="Peptidase C1A papain C-terminal" evidence="4">
    <location>
        <begin position="99"/>
        <end position="346"/>
    </location>
</feature>
<comment type="similarity">
    <text evidence="1">Belongs to the peptidase C1 family.</text>
</comment>
<feature type="chain" id="PRO_5031343823" description="Peptidase C1A papain C-terminal domain-containing protein" evidence="3">
    <location>
        <begin position="19"/>
        <end position="376"/>
    </location>
</feature>
<dbReference type="InterPro" id="IPR013128">
    <property type="entry name" value="Peptidase_C1A"/>
</dbReference>
<reference evidence="5" key="1">
    <citation type="submission" date="2021-01" db="EMBL/GenBank/DDBJ databases">
        <authorList>
            <person name="Corre E."/>
            <person name="Pelletier E."/>
            <person name="Niang G."/>
            <person name="Scheremetjew M."/>
            <person name="Finn R."/>
            <person name="Kale V."/>
            <person name="Holt S."/>
            <person name="Cochrane G."/>
            <person name="Meng A."/>
            <person name="Brown T."/>
            <person name="Cohen L."/>
        </authorList>
    </citation>
    <scope>NUCLEOTIDE SEQUENCE</scope>
    <source>
        <strain evidence="5">CCMP1795</strain>
    </source>
</reference>
<dbReference type="SMART" id="SM00645">
    <property type="entry name" value="Pept_C1"/>
    <property type="match status" value="1"/>
</dbReference>
<dbReference type="AlphaFoldDB" id="A0A7S3UJ47"/>
<keyword evidence="3" id="KW-0732">Signal</keyword>
<dbReference type="InterPro" id="IPR000668">
    <property type="entry name" value="Peptidase_C1A_C"/>
</dbReference>
<gene>
    <name evidence="5" type="ORF">OMAR00292_LOCUS1562</name>
</gene>
<feature type="signal peptide" evidence="3">
    <location>
        <begin position="1"/>
        <end position="18"/>
    </location>
</feature>
<sequence>MRVLVAISAFAVADPCNGVYTSQSSCDADSSCTWCKAAAVPSACYTTADAAKLPAAVFQCDKQRRRSEVLSQEEQESMGIVFRGNMSKSHDQLLMAEQMPEEFTWCDKDGVNYCTMSRNQHIPQYCGSCWAHGAISALGDRIKIARGAKGIDINLSVQHLLNCGGVGSCHGGSVDGPYQWLADISKSGTGISYETSMPYSACSSESKEGFCPNADWTCKPINVARTCGSFSAEGGPCSGLSEYPNATISDYGSISGKDAMMKEIYNRGPISCGIDANPLLNYESGVIKDAGEGVDHVISVVGWGKDAQEGSYWIVRNSWGEFWGEMGYVRVAFGALQVESQCAWAVVKDFTAPEKNNQVHCHEGGDNCKPSATVVV</sequence>
<evidence type="ECO:0000313" key="5">
    <source>
        <dbReference type="EMBL" id="CAE0615686.1"/>
    </source>
</evidence>
<dbReference type="PRINTS" id="PR00705">
    <property type="entry name" value="PAPAIN"/>
</dbReference>
<name>A0A7S3UJ47_OXYMA</name>
<dbReference type="PROSITE" id="PS00640">
    <property type="entry name" value="THIOL_PROTEASE_ASN"/>
    <property type="match status" value="1"/>
</dbReference>
<dbReference type="GO" id="GO:0008234">
    <property type="term" value="F:cysteine-type peptidase activity"/>
    <property type="evidence" value="ECO:0007669"/>
    <property type="project" value="InterPro"/>
</dbReference>
<evidence type="ECO:0000256" key="1">
    <source>
        <dbReference type="ARBA" id="ARBA00008455"/>
    </source>
</evidence>
<dbReference type="PANTHER" id="PTHR12411">
    <property type="entry name" value="CYSTEINE PROTEASE FAMILY C1-RELATED"/>
    <property type="match status" value="1"/>
</dbReference>
<dbReference type="GO" id="GO:0006508">
    <property type="term" value="P:proteolysis"/>
    <property type="evidence" value="ECO:0007669"/>
    <property type="project" value="InterPro"/>
</dbReference>
<evidence type="ECO:0000259" key="4">
    <source>
        <dbReference type="SMART" id="SM00645"/>
    </source>
</evidence>